<feature type="compositionally biased region" description="Polar residues" evidence="2">
    <location>
        <begin position="80"/>
        <end position="94"/>
    </location>
</feature>
<dbReference type="EMBL" id="ML977001">
    <property type="protein sequence ID" value="KAF1954016.1"/>
    <property type="molecule type" value="Genomic_DNA"/>
</dbReference>
<feature type="compositionally biased region" description="Polar residues" evidence="2">
    <location>
        <begin position="480"/>
        <end position="491"/>
    </location>
</feature>
<feature type="compositionally biased region" description="Low complexity" evidence="2">
    <location>
        <begin position="111"/>
        <end position="125"/>
    </location>
</feature>
<organism evidence="3 4">
    <name type="scientific">Byssothecium circinans</name>
    <dbReference type="NCBI Taxonomy" id="147558"/>
    <lineage>
        <taxon>Eukaryota</taxon>
        <taxon>Fungi</taxon>
        <taxon>Dikarya</taxon>
        <taxon>Ascomycota</taxon>
        <taxon>Pezizomycotina</taxon>
        <taxon>Dothideomycetes</taxon>
        <taxon>Pleosporomycetidae</taxon>
        <taxon>Pleosporales</taxon>
        <taxon>Massarineae</taxon>
        <taxon>Massarinaceae</taxon>
        <taxon>Byssothecium</taxon>
    </lineage>
</organism>
<keyword evidence="4" id="KW-1185">Reference proteome</keyword>
<name>A0A6A5TTI7_9PLEO</name>
<reference evidence="3" key="1">
    <citation type="journal article" date="2020" name="Stud. Mycol.">
        <title>101 Dothideomycetes genomes: a test case for predicting lifestyles and emergence of pathogens.</title>
        <authorList>
            <person name="Haridas S."/>
            <person name="Albert R."/>
            <person name="Binder M."/>
            <person name="Bloem J."/>
            <person name="Labutti K."/>
            <person name="Salamov A."/>
            <person name="Andreopoulos B."/>
            <person name="Baker S."/>
            <person name="Barry K."/>
            <person name="Bills G."/>
            <person name="Bluhm B."/>
            <person name="Cannon C."/>
            <person name="Castanera R."/>
            <person name="Culley D."/>
            <person name="Daum C."/>
            <person name="Ezra D."/>
            <person name="Gonzalez J."/>
            <person name="Henrissat B."/>
            <person name="Kuo A."/>
            <person name="Liang C."/>
            <person name="Lipzen A."/>
            <person name="Lutzoni F."/>
            <person name="Magnuson J."/>
            <person name="Mondo S."/>
            <person name="Nolan M."/>
            <person name="Ohm R."/>
            <person name="Pangilinan J."/>
            <person name="Park H.-J."/>
            <person name="Ramirez L."/>
            <person name="Alfaro M."/>
            <person name="Sun H."/>
            <person name="Tritt A."/>
            <person name="Yoshinaga Y."/>
            <person name="Zwiers L.-H."/>
            <person name="Turgeon B."/>
            <person name="Goodwin S."/>
            <person name="Spatafora J."/>
            <person name="Crous P."/>
            <person name="Grigoriev I."/>
        </authorList>
    </citation>
    <scope>NUCLEOTIDE SEQUENCE</scope>
    <source>
        <strain evidence="3">CBS 675.92</strain>
    </source>
</reference>
<feature type="region of interest" description="Disordered" evidence="2">
    <location>
        <begin position="1"/>
        <end position="555"/>
    </location>
</feature>
<evidence type="ECO:0000256" key="2">
    <source>
        <dbReference type="SAM" id="MobiDB-lite"/>
    </source>
</evidence>
<feature type="region of interest" description="Disordered" evidence="2">
    <location>
        <begin position="1252"/>
        <end position="1276"/>
    </location>
</feature>
<keyword evidence="1" id="KW-0175">Coiled coil</keyword>
<feature type="region of interest" description="Disordered" evidence="2">
    <location>
        <begin position="1059"/>
        <end position="1103"/>
    </location>
</feature>
<feature type="compositionally biased region" description="Polar residues" evidence="2">
    <location>
        <begin position="594"/>
        <end position="610"/>
    </location>
</feature>
<feature type="compositionally biased region" description="Polar residues" evidence="2">
    <location>
        <begin position="32"/>
        <end position="69"/>
    </location>
</feature>
<feature type="compositionally biased region" description="Polar residues" evidence="2">
    <location>
        <begin position="1059"/>
        <end position="1093"/>
    </location>
</feature>
<evidence type="ECO:0000313" key="3">
    <source>
        <dbReference type="EMBL" id="KAF1954016.1"/>
    </source>
</evidence>
<feature type="compositionally biased region" description="Polar residues" evidence="2">
    <location>
        <begin position="239"/>
        <end position="253"/>
    </location>
</feature>
<protein>
    <submittedName>
        <fullName evidence="3">Uncharacterized protein</fullName>
    </submittedName>
</protein>
<feature type="compositionally biased region" description="Low complexity" evidence="2">
    <location>
        <begin position="135"/>
        <end position="149"/>
    </location>
</feature>
<feature type="region of interest" description="Disordered" evidence="2">
    <location>
        <begin position="572"/>
        <end position="775"/>
    </location>
</feature>
<feature type="region of interest" description="Disordered" evidence="2">
    <location>
        <begin position="1127"/>
        <end position="1171"/>
    </location>
</feature>
<evidence type="ECO:0000256" key="1">
    <source>
        <dbReference type="SAM" id="Coils"/>
    </source>
</evidence>
<feature type="compositionally biased region" description="Basic and acidic residues" evidence="2">
    <location>
        <begin position="1254"/>
        <end position="1271"/>
    </location>
</feature>
<dbReference type="Proteomes" id="UP000800035">
    <property type="component" value="Unassembled WGS sequence"/>
</dbReference>
<proteinExistence type="predicted"/>
<sequence>MQNYGQQGQAGYQRPGSTTSFSGAPAPPPPYGTSQGYQSATPQTQSQWAPPQNQTPPLGQQWSQPQQGGYNPGVYGTMPGTYSQGQSAPNQTSIAYPPQHEVPPPPPPKPAGFAAAVQHQQNAQNLGQNHAYGAQQSQQDFQTAQQNTGYQGGYPQQGGYEGTPQQTYNNIAPPPPSQTPGGSYFPPSHTPQQPARPGSIYGANQAGTYSTPAPAAPQPPPSSVISPNEQQPAYIPPSLTGQGTQSYIPANTNPMPGVYVPPPPDIPAWQQAQHAPLQGGKKFKYTKPTVDPGAYGQGYQGSPVQQQQGQYGQQNQYVTQSPIQQQGQFGQLPPTQQQGQYGQTPQAQPAHQAQYGQTQPPAQYPQQTPQPYNQAPPSSQIPQQQQYQQSSQWQAPPADQGYGQQQQNVQTPYSGQQPIQQQGWQHGHQAQGSIPGHQYLQGQDAGIQAPKPVNGHTGTTPPGFVNQPSPQSQPVSPVNHRQSMSFSSAHNPTGLGRTGSLSSIALGAIHAQRAGNRTESPKPKPPPPKLPTPPPPRDSATKFSALGAGGPSDWEHFGAVEEIDDEELFGAKKEEKTNEKVQHASVELPAQVPSPVSSPGEISSPPNQTMGILRQEHDEYQPTPEQSRTPVQRPMSNPPQQSFIMGDAPPSHQPQQGFVMGDADAVPPTSTQSPHASQQTQHPPPQQGFVVSDGGWHPSKQGTPAQQQTQHQAPPTTQQGWGSQPVGSQQPQQPLPNNTFGMHDHAQGSSQPNYHHGGSAWGQQPNEAHCAELKEKDDAYERLKADMENERSGMRREIEELKVVLDTMKRHAESERNTMDEQIKTFKGAVEQAKGAAEQAKGVGESERKILEEQIARMRTTAEQGEMNTNALIKEKDSAIERWKEDAEGKDENVKAKEVVIAELGQQLKERDSVIEDLKIQLETERSKEPPKPTPADLVPDIDPWYASSLERYITMLRSEAHEPLVENKIKTFTAFLKAESGVRGLEYYNAPPAAEEPIQSPIDMPRKTSNASIKNKKALNVHVPEPVQSPDDDFQYSPGGRPILKRQATIPQTEIVPTNQTFNLPGGPSSHSTTIVTPTSSQDGSFNKTPTPIQSPPEEQPHRQYKAYVPPSITQEQSTNLLHRQSMSFGSPTPVSALQTPGSGHNDEIFFGGHTSQPSSNPTSRPATSAPMDIAVPPPLFTPKPPKAASPAPGIKKDPIGALTEILPVRIAASQPNPQLEKVRQKLSDVSSDFSFIQDLTTTWERNAALSRKKNDDARRKRQEESESHTDQLFNDNEISYAEIGAIEDEFKEKERELKAQEDKAEIESYGTHVFDKVFETLHSQIKTLTDIYIDAESLLHISVAGIKSLEGSDAATTQESLRLLQQVHEQIEFRHEKVAAAVAERDRRYKKTQIAPLYAAGNIAKMKAMEKHFEDAERQAVFRAKNERAEREGEFVHVVEEVVVGAVGLEKSEIERVGAAMRALSDGMYDEEVLKRARETLKALRESSKSLLSLFNSIEITLNAADGEAVIAQARAENATMDKIKELEKDIEDREIELREEFQRRIGVIDQDERESEGLLVGEQNAAPAIKGSEAEQEPLREEPPPITTKTVLSEEEEKKIRLQKALEAAKRRNGDL</sequence>
<feature type="compositionally biased region" description="Polar residues" evidence="2">
    <location>
        <begin position="623"/>
        <end position="643"/>
    </location>
</feature>
<evidence type="ECO:0000313" key="4">
    <source>
        <dbReference type="Proteomes" id="UP000800035"/>
    </source>
</evidence>
<feature type="compositionally biased region" description="Low complexity" evidence="2">
    <location>
        <begin position="465"/>
        <end position="479"/>
    </location>
</feature>
<feature type="compositionally biased region" description="Pro residues" evidence="2">
    <location>
        <begin position="523"/>
        <end position="537"/>
    </location>
</feature>
<feature type="compositionally biased region" description="Low complexity" evidence="2">
    <location>
        <begin position="300"/>
        <end position="407"/>
    </location>
</feature>
<feature type="compositionally biased region" description="Polar residues" evidence="2">
    <location>
        <begin position="1127"/>
        <end position="1144"/>
    </location>
</feature>
<dbReference type="OrthoDB" id="1883964at2759"/>
<feature type="compositionally biased region" description="Basic and acidic residues" evidence="2">
    <location>
        <begin position="572"/>
        <end position="582"/>
    </location>
</feature>
<feature type="compositionally biased region" description="Pro residues" evidence="2">
    <location>
        <begin position="100"/>
        <end position="110"/>
    </location>
</feature>
<feature type="compositionally biased region" description="Polar residues" evidence="2">
    <location>
        <begin position="1155"/>
        <end position="1168"/>
    </location>
</feature>
<feature type="compositionally biased region" description="Low complexity" evidence="2">
    <location>
        <begin position="1"/>
        <end position="13"/>
    </location>
</feature>
<gene>
    <name evidence="3" type="ORF">CC80DRAFT_477020</name>
</gene>
<feature type="region of interest" description="Disordered" evidence="2">
    <location>
        <begin position="1557"/>
        <end position="1597"/>
    </location>
</feature>
<feature type="compositionally biased region" description="Low complexity" evidence="2">
    <location>
        <begin position="415"/>
        <end position="432"/>
    </location>
</feature>
<feature type="coiled-coil region" evidence="1">
    <location>
        <begin position="1476"/>
        <end position="1546"/>
    </location>
</feature>
<accession>A0A6A5TTI7</accession>
<feature type="compositionally biased region" description="Gly residues" evidence="2">
    <location>
        <begin position="150"/>
        <end position="161"/>
    </location>
</feature>
<feature type="compositionally biased region" description="Polar residues" evidence="2">
    <location>
        <begin position="668"/>
        <end position="681"/>
    </location>
</feature>
<feature type="compositionally biased region" description="Low complexity" evidence="2">
    <location>
        <begin position="701"/>
        <end position="732"/>
    </location>
</feature>